<dbReference type="GO" id="GO:0048280">
    <property type="term" value="P:vesicle fusion with Golgi apparatus"/>
    <property type="evidence" value="ECO:0007669"/>
    <property type="project" value="TreeGrafter"/>
</dbReference>
<feature type="transmembrane region" description="Helical" evidence="6">
    <location>
        <begin position="176"/>
        <end position="196"/>
    </location>
</feature>
<dbReference type="PANTHER" id="PTHR21236">
    <property type="entry name" value="GOLGI MEMBRANE PROTEIN YIP1"/>
    <property type="match status" value="1"/>
</dbReference>
<dbReference type="AlphaFoldDB" id="A0A2T0FLG0"/>
<protein>
    <recommendedName>
        <fullName evidence="6">Protein YIP</fullName>
    </recommendedName>
</protein>
<gene>
    <name evidence="9" type="ORF">B9G98_03435</name>
</gene>
<feature type="transmembrane region" description="Helical" evidence="6">
    <location>
        <begin position="202"/>
        <end position="224"/>
    </location>
</feature>
<dbReference type="RefSeq" id="XP_024665760.1">
    <property type="nucleotide sequence ID" value="XM_024809992.1"/>
</dbReference>
<dbReference type="Proteomes" id="UP000238350">
    <property type="component" value="Unassembled WGS sequence"/>
</dbReference>
<comment type="subcellular location">
    <subcellularLocation>
        <location evidence="6">Golgi apparatus membrane</location>
        <topology evidence="6">Multi-pass membrane protein</topology>
    </subcellularLocation>
    <subcellularLocation>
        <location evidence="1">Membrane</location>
        <topology evidence="1">Multi-pass membrane protein</topology>
    </subcellularLocation>
</comment>
<dbReference type="GeneID" id="36517183"/>
<dbReference type="STRING" id="45607.A0A2T0FLG0"/>
<dbReference type="InterPro" id="IPR006977">
    <property type="entry name" value="Yip1_dom"/>
</dbReference>
<keyword evidence="4 6" id="KW-1133">Transmembrane helix</keyword>
<dbReference type="OrthoDB" id="440385at2759"/>
<evidence type="ECO:0000313" key="10">
    <source>
        <dbReference type="Proteomes" id="UP000238350"/>
    </source>
</evidence>
<feature type="transmembrane region" description="Helical" evidence="6">
    <location>
        <begin position="120"/>
        <end position="138"/>
    </location>
</feature>
<name>A0A2T0FLG0_9ASCO</name>
<dbReference type="InterPro" id="IPR045231">
    <property type="entry name" value="Yip1/4-like"/>
</dbReference>
<evidence type="ECO:0000313" key="9">
    <source>
        <dbReference type="EMBL" id="PRT55815.1"/>
    </source>
</evidence>
<comment type="similarity">
    <text evidence="2 6">Belongs to the YIP1 family.</text>
</comment>
<evidence type="ECO:0000259" key="8">
    <source>
        <dbReference type="Pfam" id="PF04893"/>
    </source>
</evidence>
<dbReference type="EMBL" id="NDIQ01000022">
    <property type="protein sequence ID" value="PRT55815.1"/>
    <property type="molecule type" value="Genomic_DNA"/>
</dbReference>
<feature type="transmembrane region" description="Helical" evidence="6">
    <location>
        <begin position="231"/>
        <end position="251"/>
    </location>
</feature>
<sequence length="258" mass="27708">MQSSYGRPPTHGIQSPQPQYAAQYGGYNPTPVSANAMGSMGTMGGGAGATSAGDFGYGDMNSGERLSTGILAAFSTSGYPGEPPLLEELGVNFGHILQKTKSALNPFSAIDQNIMDDSDLAGPFLFFLLFGLFLLLNGKVHFGYIYGVSLVGTFWQWLILNLMALKSIDFTRTMSVLGYCMLPLVVISALGVVFPLDNLVGYIMGMAAICWCTYSASGFFVSYLQLSQMRVLVAYPVGLFYGIFSLMTLFAEKTVAKT</sequence>
<organism evidence="9 10">
    <name type="scientific">Wickerhamiella sorbophila</name>
    <dbReference type="NCBI Taxonomy" id="45607"/>
    <lineage>
        <taxon>Eukaryota</taxon>
        <taxon>Fungi</taxon>
        <taxon>Dikarya</taxon>
        <taxon>Ascomycota</taxon>
        <taxon>Saccharomycotina</taxon>
        <taxon>Dipodascomycetes</taxon>
        <taxon>Dipodascales</taxon>
        <taxon>Trichomonascaceae</taxon>
        <taxon>Wickerhamiella</taxon>
    </lineage>
</organism>
<reference evidence="9 10" key="1">
    <citation type="submission" date="2017-04" db="EMBL/GenBank/DDBJ databases">
        <title>Genome sequencing of [Candida] sorbophila.</title>
        <authorList>
            <person name="Ahn J.O."/>
        </authorList>
    </citation>
    <scope>NUCLEOTIDE SEQUENCE [LARGE SCALE GENOMIC DNA]</scope>
    <source>
        <strain evidence="9 10">DS02</strain>
    </source>
</reference>
<evidence type="ECO:0000256" key="6">
    <source>
        <dbReference type="RuleBase" id="RU361264"/>
    </source>
</evidence>
<proteinExistence type="inferred from homology"/>
<accession>A0A2T0FLG0</accession>
<dbReference type="PANTHER" id="PTHR21236:SF2">
    <property type="entry name" value="PROTEIN YIPF"/>
    <property type="match status" value="1"/>
</dbReference>
<dbReference type="GO" id="GO:0005802">
    <property type="term" value="C:trans-Golgi network"/>
    <property type="evidence" value="ECO:0007669"/>
    <property type="project" value="TreeGrafter"/>
</dbReference>
<comment type="caution">
    <text evidence="9">The sequence shown here is derived from an EMBL/GenBank/DDBJ whole genome shotgun (WGS) entry which is preliminary data.</text>
</comment>
<keyword evidence="3 6" id="KW-0812">Transmembrane</keyword>
<feature type="region of interest" description="Disordered" evidence="7">
    <location>
        <begin position="1"/>
        <end position="25"/>
    </location>
</feature>
<evidence type="ECO:0000256" key="4">
    <source>
        <dbReference type="ARBA" id="ARBA00022989"/>
    </source>
</evidence>
<dbReference type="GO" id="GO:0000139">
    <property type="term" value="C:Golgi membrane"/>
    <property type="evidence" value="ECO:0007669"/>
    <property type="project" value="UniProtKB-SubCell"/>
</dbReference>
<keyword evidence="10" id="KW-1185">Reference proteome</keyword>
<evidence type="ECO:0000256" key="5">
    <source>
        <dbReference type="ARBA" id="ARBA00023136"/>
    </source>
</evidence>
<evidence type="ECO:0000256" key="3">
    <source>
        <dbReference type="ARBA" id="ARBA00022692"/>
    </source>
</evidence>
<feature type="transmembrane region" description="Helical" evidence="6">
    <location>
        <begin position="144"/>
        <end position="164"/>
    </location>
</feature>
<dbReference type="Pfam" id="PF04893">
    <property type="entry name" value="Yip1"/>
    <property type="match status" value="1"/>
</dbReference>
<evidence type="ECO:0000256" key="1">
    <source>
        <dbReference type="ARBA" id="ARBA00004141"/>
    </source>
</evidence>
<evidence type="ECO:0000256" key="7">
    <source>
        <dbReference type="SAM" id="MobiDB-lite"/>
    </source>
</evidence>
<keyword evidence="5 6" id="KW-0472">Membrane</keyword>
<evidence type="ECO:0000256" key="2">
    <source>
        <dbReference type="ARBA" id="ARBA00010596"/>
    </source>
</evidence>
<feature type="domain" description="Yip1" evidence="8">
    <location>
        <begin position="104"/>
        <end position="247"/>
    </location>
</feature>
<dbReference type="GO" id="GO:0006888">
    <property type="term" value="P:endoplasmic reticulum to Golgi vesicle-mediated transport"/>
    <property type="evidence" value="ECO:0007669"/>
    <property type="project" value="InterPro"/>
</dbReference>